<dbReference type="OrthoDB" id="9809206at2"/>
<dbReference type="GO" id="GO:0008381">
    <property type="term" value="F:mechanosensitive monoatomic ion channel activity"/>
    <property type="evidence" value="ECO:0007669"/>
    <property type="project" value="InterPro"/>
</dbReference>
<dbReference type="PANTHER" id="PTHR30221">
    <property type="entry name" value="SMALL-CONDUCTANCE MECHANOSENSITIVE CHANNEL"/>
    <property type="match status" value="1"/>
</dbReference>
<keyword evidence="11" id="KW-1185">Reference proteome</keyword>
<reference evidence="10 11" key="1">
    <citation type="submission" date="2017-12" db="EMBL/GenBank/DDBJ databases">
        <title>The draft genome sequence of Brumimicrobium saltpan LHR20.</title>
        <authorList>
            <person name="Do Z.-J."/>
            <person name="Luo H.-R."/>
        </authorList>
    </citation>
    <scope>NUCLEOTIDE SEQUENCE [LARGE SCALE GENOMIC DNA]</scope>
    <source>
        <strain evidence="10 11">LHR20</strain>
    </source>
</reference>
<evidence type="ECO:0000256" key="5">
    <source>
        <dbReference type="ARBA" id="ARBA00022989"/>
    </source>
</evidence>
<dbReference type="PANTHER" id="PTHR30221:SF1">
    <property type="entry name" value="SMALL-CONDUCTANCE MECHANOSENSITIVE CHANNEL"/>
    <property type="match status" value="1"/>
</dbReference>
<dbReference type="Pfam" id="PF00924">
    <property type="entry name" value="MS_channel_2nd"/>
    <property type="match status" value="1"/>
</dbReference>
<keyword evidence="6 7" id="KW-0472">Membrane</keyword>
<evidence type="ECO:0000256" key="2">
    <source>
        <dbReference type="ARBA" id="ARBA00008017"/>
    </source>
</evidence>
<evidence type="ECO:0000259" key="9">
    <source>
        <dbReference type="Pfam" id="PF21082"/>
    </source>
</evidence>
<keyword evidence="3" id="KW-1003">Cell membrane</keyword>
<dbReference type="InterPro" id="IPR011066">
    <property type="entry name" value="MscS_channel_C_sf"/>
</dbReference>
<keyword evidence="4 7" id="KW-0812">Transmembrane</keyword>
<dbReference type="Proteomes" id="UP000236654">
    <property type="component" value="Unassembled WGS sequence"/>
</dbReference>
<dbReference type="Pfam" id="PF05552">
    <property type="entry name" value="MS_channel_1st_1"/>
    <property type="match status" value="1"/>
</dbReference>
<feature type="transmembrane region" description="Helical" evidence="7">
    <location>
        <begin position="20"/>
        <end position="41"/>
    </location>
</feature>
<dbReference type="RefSeq" id="WP_101335552.1">
    <property type="nucleotide sequence ID" value="NZ_PJNI01000019.1"/>
</dbReference>
<dbReference type="SUPFAM" id="SSF50182">
    <property type="entry name" value="Sm-like ribonucleoproteins"/>
    <property type="match status" value="1"/>
</dbReference>
<dbReference type="AlphaFoldDB" id="A0A2I0QZH1"/>
<evidence type="ECO:0000259" key="8">
    <source>
        <dbReference type="Pfam" id="PF00924"/>
    </source>
</evidence>
<evidence type="ECO:0000256" key="3">
    <source>
        <dbReference type="ARBA" id="ARBA00022475"/>
    </source>
</evidence>
<protein>
    <submittedName>
        <fullName evidence="10">Mechanosensitive ion channel protein MscS</fullName>
    </submittedName>
</protein>
<dbReference type="InterPro" id="IPR010920">
    <property type="entry name" value="LSM_dom_sf"/>
</dbReference>
<gene>
    <name evidence="10" type="ORF">CW751_13455</name>
</gene>
<dbReference type="EMBL" id="PJNI01000019">
    <property type="protein sequence ID" value="PKR79726.1"/>
    <property type="molecule type" value="Genomic_DNA"/>
</dbReference>
<name>A0A2I0QZH1_9FLAO</name>
<sequence>MDKEFFIEIEEKLIGFLWDIGPTVIKAVIALLIGIVVIKIVKRILNRIMRKANTELSLRTFVDSLATFILYGLLFATIGIIIGIEATSFIAAFGGAAIAVGLALQGSLANFAGGVLILVFKPFRVGDLIKVNEVLGFVEKIDILYTRVTTYDGRMITMPNGNVANSDIDNRTINQTRRVEITIRVGHDEDIDQVISICENVMKSHAAIMKDPEADAWLDEIEDYCLRFTVRGWTEWEEYWPVYWEQLAVIKKELAKAGIKIAIPKREINYSHTKERNSTDAPE</sequence>
<dbReference type="InterPro" id="IPR023408">
    <property type="entry name" value="MscS_beta-dom_sf"/>
</dbReference>
<dbReference type="InterPro" id="IPR011014">
    <property type="entry name" value="MscS_channel_TM-2"/>
</dbReference>
<dbReference type="SUPFAM" id="SSF82689">
    <property type="entry name" value="Mechanosensitive channel protein MscS (YggB), C-terminal domain"/>
    <property type="match status" value="1"/>
</dbReference>
<dbReference type="Gene3D" id="2.30.30.60">
    <property type="match status" value="1"/>
</dbReference>
<evidence type="ECO:0000256" key="6">
    <source>
        <dbReference type="ARBA" id="ARBA00023136"/>
    </source>
</evidence>
<dbReference type="InterPro" id="IPR006685">
    <property type="entry name" value="MscS_channel_2nd"/>
</dbReference>
<feature type="transmembrane region" description="Helical" evidence="7">
    <location>
        <begin position="61"/>
        <end position="84"/>
    </location>
</feature>
<dbReference type="InterPro" id="IPR008910">
    <property type="entry name" value="MSC_TM_helix"/>
</dbReference>
<feature type="domain" description="Mechanosensitive ion channel MscS" evidence="8">
    <location>
        <begin position="107"/>
        <end position="171"/>
    </location>
</feature>
<evidence type="ECO:0000256" key="7">
    <source>
        <dbReference type="SAM" id="Phobius"/>
    </source>
</evidence>
<evidence type="ECO:0000256" key="4">
    <source>
        <dbReference type="ARBA" id="ARBA00022692"/>
    </source>
</evidence>
<dbReference type="GO" id="GO:0005886">
    <property type="term" value="C:plasma membrane"/>
    <property type="evidence" value="ECO:0007669"/>
    <property type="project" value="UniProtKB-SubCell"/>
</dbReference>
<dbReference type="SUPFAM" id="SSF82861">
    <property type="entry name" value="Mechanosensitive channel protein MscS (YggB), transmembrane region"/>
    <property type="match status" value="1"/>
</dbReference>
<accession>A0A2I0QZH1</accession>
<comment type="caution">
    <text evidence="10">The sequence shown here is derived from an EMBL/GenBank/DDBJ whole genome shotgun (WGS) entry which is preliminary data.</text>
</comment>
<feature type="transmembrane region" description="Helical" evidence="7">
    <location>
        <begin position="90"/>
        <end position="120"/>
    </location>
</feature>
<dbReference type="Gene3D" id="3.30.70.100">
    <property type="match status" value="1"/>
</dbReference>
<feature type="domain" description="Mechanosensitive ion channel MscS C-terminal" evidence="9">
    <location>
        <begin position="179"/>
        <end position="261"/>
    </location>
</feature>
<evidence type="ECO:0000313" key="11">
    <source>
        <dbReference type="Proteomes" id="UP000236654"/>
    </source>
</evidence>
<dbReference type="Pfam" id="PF21082">
    <property type="entry name" value="MS_channel_3rd"/>
    <property type="match status" value="1"/>
</dbReference>
<comment type="similarity">
    <text evidence="2">Belongs to the MscS (TC 1.A.23) family.</text>
</comment>
<comment type="subcellular location">
    <subcellularLocation>
        <location evidence="1">Cell membrane</location>
        <topology evidence="1">Multi-pass membrane protein</topology>
    </subcellularLocation>
</comment>
<dbReference type="InterPro" id="IPR045275">
    <property type="entry name" value="MscS_archaea/bacteria_type"/>
</dbReference>
<evidence type="ECO:0000256" key="1">
    <source>
        <dbReference type="ARBA" id="ARBA00004651"/>
    </source>
</evidence>
<evidence type="ECO:0000313" key="10">
    <source>
        <dbReference type="EMBL" id="PKR79726.1"/>
    </source>
</evidence>
<keyword evidence="5 7" id="KW-1133">Transmembrane helix</keyword>
<proteinExistence type="inferred from homology"/>
<dbReference type="Gene3D" id="1.10.287.1260">
    <property type="match status" value="1"/>
</dbReference>
<organism evidence="10 11">
    <name type="scientific">Brumimicrobium salinarum</name>
    <dbReference type="NCBI Taxonomy" id="2058658"/>
    <lineage>
        <taxon>Bacteria</taxon>
        <taxon>Pseudomonadati</taxon>
        <taxon>Bacteroidota</taxon>
        <taxon>Flavobacteriia</taxon>
        <taxon>Flavobacteriales</taxon>
        <taxon>Crocinitomicaceae</taxon>
        <taxon>Brumimicrobium</taxon>
    </lineage>
</organism>
<dbReference type="InterPro" id="IPR049278">
    <property type="entry name" value="MS_channel_C"/>
</dbReference>